<dbReference type="STRING" id="94130.A0A2Z6RV58"/>
<comment type="caution">
    <text evidence="2">The sequence shown here is derived from an EMBL/GenBank/DDBJ whole genome shotgun (WGS) entry which is preliminary data.</text>
</comment>
<name>A0A2Z6RV58_9GLOM</name>
<dbReference type="PANTHER" id="PTHR45856">
    <property type="entry name" value="ALPHA/BETA-HYDROLASES SUPERFAMILY PROTEIN"/>
    <property type="match status" value="1"/>
</dbReference>
<dbReference type="CDD" id="cd00519">
    <property type="entry name" value="Lipase_3"/>
    <property type="match status" value="1"/>
</dbReference>
<keyword evidence="3" id="KW-1185">Reference proteome</keyword>
<proteinExistence type="predicted"/>
<dbReference type="EMBL" id="BEXD01001827">
    <property type="protein sequence ID" value="GBB95916.1"/>
    <property type="molecule type" value="Genomic_DNA"/>
</dbReference>
<dbReference type="AlphaFoldDB" id="A0A2Z6RV58"/>
<dbReference type="PANTHER" id="PTHR45856:SF24">
    <property type="entry name" value="FUNGAL LIPASE-LIKE DOMAIN-CONTAINING PROTEIN"/>
    <property type="match status" value="1"/>
</dbReference>
<evidence type="ECO:0000259" key="1">
    <source>
        <dbReference type="Pfam" id="PF01764"/>
    </source>
</evidence>
<protein>
    <recommendedName>
        <fullName evidence="1">Fungal lipase-type domain-containing protein</fullName>
    </recommendedName>
</protein>
<feature type="domain" description="Fungal lipase-type" evidence="1">
    <location>
        <begin position="264"/>
        <end position="422"/>
    </location>
</feature>
<dbReference type="InterPro" id="IPR029058">
    <property type="entry name" value="AB_hydrolase_fold"/>
</dbReference>
<gene>
    <name evidence="2" type="ORF">RclHR1_26420001</name>
</gene>
<reference evidence="2 3" key="1">
    <citation type="submission" date="2017-11" db="EMBL/GenBank/DDBJ databases">
        <title>The genome of Rhizophagus clarus HR1 reveals common genetic basis of auxotrophy among arbuscular mycorrhizal fungi.</title>
        <authorList>
            <person name="Kobayashi Y."/>
        </authorList>
    </citation>
    <scope>NUCLEOTIDE SEQUENCE [LARGE SCALE GENOMIC DNA]</scope>
    <source>
        <strain evidence="2 3">HR1</strain>
    </source>
</reference>
<evidence type="ECO:0000313" key="2">
    <source>
        <dbReference type="EMBL" id="GBB95916.1"/>
    </source>
</evidence>
<dbReference type="Pfam" id="PF01764">
    <property type="entry name" value="Lipase_3"/>
    <property type="match status" value="1"/>
</dbReference>
<dbReference type="Gene3D" id="3.40.50.1820">
    <property type="entry name" value="alpha/beta hydrolase"/>
    <property type="match status" value="1"/>
</dbReference>
<dbReference type="InterPro" id="IPR051218">
    <property type="entry name" value="Sec_MonoDiacylglyc_Lipase"/>
</dbReference>
<organism evidence="2 3">
    <name type="scientific">Rhizophagus clarus</name>
    <dbReference type="NCBI Taxonomy" id="94130"/>
    <lineage>
        <taxon>Eukaryota</taxon>
        <taxon>Fungi</taxon>
        <taxon>Fungi incertae sedis</taxon>
        <taxon>Mucoromycota</taxon>
        <taxon>Glomeromycotina</taxon>
        <taxon>Glomeromycetes</taxon>
        <taxon>Glomerales</taxon>
        <taxon>Glomeraceae</taxon>
        <taxon>Rhizophagus</taxon>
    </lineage>
</organism>
<dbReference type="InterPro" id="IPR002921">
    <property type="entry name" value="Fungal_lipase-type"/>
</dbReference>
<dbReference type="Proteomes" id="UP000247702">
    <property type="component" value="Unassembled WGS sequence"/>
</dbReference>
<accession>A0A2Z6RV58</accession>
<dbReference type="GO" id="GO:0006629">
    <property type="term" value="P:lipid metabolic process"/>
    <property type="evidence" value="ECO:0007669"/>
    <property type="project" value="InterPro"/>
</dbReference>
<dbReference type="SUPFAM" id="SSF53474">
    <property type="entry name" value="alpha/beta-Hydrolases"/>
    <property type="match status" value="1"/>
</dbReference>
<sequence>MSADPTEVIPQDEIDRIEDLFYAHHYTGIFITIYSVRPEICCFRHESENQQNQHKCEECKECRGCDECEGYIKCKKCKKCDECTWKRPVNNDLLEGMKLLGNEKDLSSLGIGNKLKTLKTLLFFSDLVYKRNTKITPKIQKCVRKLKKYGRKVYKDVYETLCILENDSGFSTFKNMKRKIGDIISRDNEINDNILFEDIELKIRKMIGKDEEDIKKQIEDMKLYIREMIDNDFDLNFTTISELNSDDGGSYCGMSWSIKENFIVVTFKGTSPTNFAEWLSNLTFQCVDARNYLSGQVHRGFYNCLFPTDEESAGKNYPCQRVIEYINHKAEIFKRENKKANLWITGHSLGGAFATLFYARLLNINYSHESLELRGAVTFASPAVGDINFATQLGSLIKDPRNSTKHLWRVVLNDDIVPKMPYRACDKRMRKYGYHYNVLMNYAQVGDKITFYGGEHKPTSVNGFFNKDVTNNNNHIRKLESYCNQEKKSTPNKLRYFRCRHGTDKYFEALNDYEKKLNNS</sequence>
<evidence type="ECO:0000313" key="3">
    <source>
        <dbReference type="Proteomes" id="UP000247702"/>
    </source>
</evidence>